<evidence type="ECO:0000313" key="2">
    <source>
        <dbReference type="Proteomes" id="UP000732105"/>
    </source>
</evidence>
<accession>A0ABX1WRI4</accession>
<dbReference type="Proteomes" id="UP000732105">
    <property type="component" value="Unassembled WGS sequence"/>
</dbReference>
<proteinExistence type="predicted"/>
<evidence type="ECO:0000313" key="1">
    <source>
        <dbReference type="EMBL" id="NOU58704.1"/>
    </source>
</evidence>
<dbReference type="RefSeq" id="WP_171593970.1">
    <property type="nucleotide sequence ID" value="NZ_RZNH01000002.1"/>
</dbReference>
<evidence type="ECO:0008006" key="3">
    <source>
        <dbReference type="Google" id="ProtNLM"/>
    </source>
</evidence>
<sequence>MKLNKLFIVLLTFVSLFCGKDHTQDETITIDFECRLQHDRIQLDANASFSELTDNLEYKWELDDSQIYLNQKDQKVAFFILPDRETESEISVQLVIDDGKNDEILQKRVTIPPFNDHIAEWGLGEQSINRKSNDQEYNWYFEQSNTGQYSSENCGPSCVTMALKWAIKDWDKDVEHARSQYHPFGGWWWTYDIIDYLNVNDVTNKTVPFNTQQNIRKYLDDGLIAILCIDMHQVRLESKPEHRIDKYYETRPEWGHFIIVKGYRQTDKDVFFEIYDPGGRAKMYEDGSFKGKNRYYRERDLMNAAHVWWKYAIIVSRSLIKTKSAVDPNTIEHARGR</sequence>
<dbReference type="EMBL" id="RZNH01000002">
    <property type="protein sequence ID" value="NOU58704.1"/>
    <property type="molecule type" value="Genomic_DNA"/>
</dbReference>
<reference evidence="1 2" key="1">
    <citation type="submission" date="2018-12" db="EMBL/GenBank/DDBJ databases">
        <title>Marinifilum JC070 sp. nov., a marine bacterium isolated from Yongle Blue Hole in the South China Sea.</title>
        <authorList>
            <person name="Fu T."/>
        </authorList>
    </citation>
    <scope>NUCLEOTIDE SEQUENCE [LARGE SCALE GENOMIC DNA]</scope>
    <source>
        <strain evidence="1 2">JC070</strain>
    </source>
</reference>
<protein>
    <recommendedName>
        <fullName evidence="3">Peptidase C39-like domain-containing protein</fullName>
    </recommendedName>
</protein>
<organism evidence="1 2">
    <name type="scientific">Marinifilum caeruleilacunae</name>
    <dbReference type="NCBI Taxonomy" id="2499076"/>
    <lineage>
        <taxon>Bacteria</taxon>
        <taxon>Pseudomonadati</taxon>
        <taxon>Bacteroidota</taxon>
        <taxon>Bacteroidia</taxon>
        <taxon>Marinilabiliales</taxon>
        <taxon>Marinifilaceae</taxon>
    </lineage>
</organism>
<gene>
    <name evidence="1" type="ORF">ELS83_02655</name>
</gene>
<comment type="caution">
    <text evidence="1">The sequence shown here is derived from an EMBL/GenBank/DDBJ whole genome shotgun (WGS) entry which is preliminary data.</text>
</comment>
<name>A0ABX1WRI4_9BACT</name>
<keyword evidence="2" id="KW-1185">Reference proteome</keyword>
<dbReference type="Gene3D" id="3.90.70.10">
    <property type="entry name" value="Cysteine proteinases"/>
    <property type="match status" value="1"/>
</dbReference>